<dbReference type="PANTHER" id="PTHR39428">
    <property type="entry name" value="F420H(2)-DEPENDENT QUINONE REDUCTASE RV1261C"/>
    <property type="match status" value="1"/>
</dbReference>
<dbReference type="RefSeq" id="WP_262845794.1">
    <property type="nucleotide sequence ID" value="NZ_JANZYP010000042.1"/>
</dbReference>
<organism evidence="3 4">
    <name type="scientific">Sphaerisporangium corydalis</name>
    <dbReference type="NCBI Taxonomy" id="1441875"/>
    <lineage>
        <taxon>Bacteria</taxon>
        <taxon>Bacillati</taxon>
        <taxon>Actinomycetota</taxon>
        <taxon>Actinomycetes</taxon>
        <taxon>Streptosporangiales</taxon>
        <taxon>Streptosporangiaceae</taxon>
        <taxon>Sphaerisporangium</taxon>
    </lineage>
</organism>
<accession>A0ABV9ETH2</accession>
<evidence type="ECO:0000256" key="1">
    <source>
        <dbReference type="ARBA" id="ARBA00008710"/>
    </source>
</evidence>
<comment type="caution">
    <text evidence="3">The sequence shown here is derived from an EMBL/GenBank/DDBJ whole genome shotgun (WGS) entry which is preliminary data.</text>
</comment>
<evidence type="ECO:0000313" key="3">
    <source>
        <dbReference type="EMBL" id="MFC4591892.1"/>
    </source>
</evidence>
<comment type="catalytic activity">
    <reaction evidence="2">
        <text>oxidized coenzyme F420-(gamma-L-Glu)(n) + a quinol + H(+) = reduced coenzyme F420-(gamma-L-Glu)(n) + a quinone</text>
        <dbReference type="Rhea" id="RHEA:39663"/>
        <dbReference type="Rhea" id="RHEA-COMP:12939"/>
        <dbReference type="Rhea" id="RHEA-COMP:14378"/>
        <dbReference type="ChEBI" id="CHEBI:15378"/>
        <dbReference type="ChEBI" id="CHEBI:24646"/>
        <dbReference type="ChEBI" id="CHEBI:132124"/>
        <dbReference type="ChEBI" id="CHEBI:133980"/>
        <dbReference type="ChEBI" id="CHEBI:139511"/>
    </reaction>
</comment>
<dbReference type="EMBL" id="JBHSFN010000038">
    <property type="protein sequence ID" value="MFC4591892.1"/>
    <property type="molecule type" value="Genomic_DNA"/>
</dbReference>
<protein>
    <submittedName>
        <fullName evidence="3">Nitroreductase family deazaflavin-dependent oxidoreductase</fullName>
    </submittedName>
</protein>
<evidence type="ECO:0000313" key="4">
    <source>
        <dbReference type="Proteomes" id="UP001595891"/>
    </source>
</evidence>
<dbReference type="NCBIfam" id="TIGR00026">
    <property type="entry name" value="hi_GC_TIGR00026"/>
    <property type="match status" value="1"/>
</dbReference>
<dbReference type="Proteomes" id="UP001595891">
    <property type="component" value="Unassembled WGS sequence"/>
</dbReference>
<dbReference type="Pfam" id="PF04075">
    <property type="entry name" value="F420H2_quin_red"/>
    <property type="match status" value="1"/>
</dbReference>
<dbReference type="InterPro" id="IPR012349">
    <property type="entry name" value="Split_barrel_FMN-bd"/>
</dbReference>
<proteinExistence type="inferred from homology"/>
<reference evidence="4" key="1">
    <citation type="journal article" date="2019" name="Int. J. Syst. Evol. Microbiol.">
        <title>The Global Catalogue of Microorganisms (GCM) 10K type strain sequencing project: providing services to taxonomists for standard genome sequencing and annotation.</title>
        <authorList>
            <consortium name="The Broad Institute Genomics Platform"/>
            <consortium name="The Broad Institute Genome Sequencing Center for Infectious Disease"/>
            <person name="Wu L."/>
            <person name="Ma J."/>
        </authorList>
    </citation>
    <scope>NUCLEOTIDE SEQUENCE [LARGE SCALE GENOMIC DNA]</scope>
    <source>
        <strain evidence="4">CCUG 49560</strain>
    </source>
</reference>
<sequence length="152" mass="16944">MATPEPDEIVDSPTEWVAKHVRRYVESDGRDGARNNGYDTLLITTRGRKSGKLRRTALIYGRHGDDHVVVASNGGSDQHPAWYLNLLANPEVDVQVGADKFTAQARATDGEERAELWTMMVSVFPVYTGYQEKAHRTIPVVVLRRTADVHDG</sequence>
<evidence type="ECO:0000256" key="2">
    <source>
        <dbReference type="ARBA" id="ARBA00049106"/>
    </source>
</evidence>
<dbReference type="PANTHER" id="PTHR39428:SF1">
    <property type="entry name" value="F420H(2)-DEPENDENT QUINONE REDUCTASE RV1261C"/>
    <property type="match status" value="1"/>
</dbReference>
<comment type="similarity">
    <text evidence="1">Belongs to the F420H(2)-dependent quinone reductase family.</text>
</comment>
<dbReference type="Gene3D" id="2.30.110.10">
    <property type="entry name" value="Electron Transport, Fmn-binding Protein, Chain A"/>
    <property type="match status" value="1"/>
</dbReference>
<dbReference type="InterPro" id="IPR004378">
    <property type="entry name" value="F420H2_quin_Rdtase"/>
</dbReference>
<name>A0ABV9ETH2_9ACTN</name>
<gene>
    <name evidence="3" type="ORF">ACFO8L_37795</name>
</gene>
<keyword evidence="4" id="KW-1185">Reference proteome</keyword>